<feature type="domain" description="Thioredoxin-like fold" evidence="12">
    <location>
        <begin position="124"/>
        <end position="193"/>
    </location>
</feature>
<dbReference type="NCBIfam" id="TIGR03140">
    <property type="entry name" value="AhpF"/>
    <property type="match status" value="1"/>
</dbReference>
<comment type="subunit">
    <text evidence="2">Homodimer.</text>
</comment>
<dbReference type="GO" id="GO:0000302">
    <property type="term" value="P:response to reactive oxygen species"/>
    <property type="evidence" value="ECO:0007669"/>
    <property type="project" value="InterPro"/>
</dbReference>
<evidence type="ECO:0000256" key="10">
    <source>
        <dbReference type="PIRSR" id="PIRSR000238-2"/>
    </source>
</evidence>
<keyword evidence="6 9" id="KW-0520">NAD</keyword>
<dbReference type="Pfam" id="PF07992">
    <property type="entry name" value="Pyr_redox_2"/>
    <property type="match status" value="1"/>
</dbReference>
<dbReference type="PIRSF" id="PIRSF000238">
    <property type="entry name" value="AhpF"/>
    <property type="match status" value="1"/>
</dbReference>
<dbReference type="GO" id="GO:0102039">
    <property type="term" value="F:NADH-dependent peroxiredoxin activity"/>
    <property type="evidence" value="ECO:0007669"/>
    <property type="project" value="InterPro"/>
</dbReference>
<keyword evidence="4 9" id="KW-0274">FAD</keyword>
<feature type="domain" description="FAD/NAD(P)-binding" evidence="11">
    <location>
        <begin position="212"/>
        <end position="499"/>
    </location>
</feature>
<dbReference type="PROSITE" id="PS00573">
    <property type="entry name" value="PYRIDINE_REDOX_2"/>
    <property type="match status" value="1"/>
</dbReference>
<accession>A0A2P2E1W8</accession>
<feature type="binding site" evidence="9">
    <location>
        <begin position="213"/>
        <end position="228"/>
    </location>
    <ligand>
        <name>FAD</name>
        <dbReference type="ChEBI" id="CHEBI:57692"/>
    </ligand>
</feature>
<dbReference type="SUPFAM" id="SSF52833">
    <property type="entry name" value="Thioredoxin-like"/>
    <property type="match status" value="2"/>
</dbReference>
<dbReference type="RefSeq" id="WP_108976982.1">
    <property type="nucleotide sequence ID" value="NZ_BFBB01000007.1"/>
</dbReference>
<keyword evidence="14" id="KW-1185">Reference proteome</keyword>
<dbReference type="InterPro" id="IPR012336">
    <property type="entry name" value="Thioredoxin-like_fold"/>
</dbReference>
<dbReference type="GO" id="GO:0050660">
    <property type="term" value="F:flavin adenine dinucleotide binding"/>
    <property type="evidence" value="ECO:0007669"/>
    <property type="project" value="InterPro"/>
</dbReference>
<dbReference type="Gene3D" id="3.50.50.60">
    <property type="entry name" value="FAD/NAD(P)-binding domain"/>
    <property type="match status" value="2"/>
</dbReference>
<dbReference type="InterPro" id="IPR050097">
    <property type="entry name" value="Ferredoxin-NADP_redctase_2"/>
</dbReference>
<evidence type="ECO:0000256" key="9">
    <source>
        <dbReference type="PIRSR" id="PIRSR000238-1"/>
    </source>
</evidence>
<dbReference type="InterPro" id="IPR008255">
    <property type="entry name" value="Pyr_nucl-diS_OxRdtase_2_AS"/>
</dbReference>
<dbReference type="GO" id="GO:0016668">
    <property type="term" value="F:oxidoreductase activity, acting on a sulfur group of donors, NAD(P) as acceptor"/>
    <property type="evidence" value="ECO:0007669"/>
    <property type="project" value="UniProtKB-ARBA"/>
</dbReference>
<evidence type="ECO:0000256" key="2">
    <source>
        <dbReference type="ARBA" id="ARBA00011738"/>
    </source>
</evidence>
<evidence type="ECO:0000256" key="8">
    <source>
        <dbReference type="ARBA" id="ARBA00023284"/>
    </source>
</evidence>
<dbReference type="SUPFAM" id="SSF51905">
    <property type="entry name" value="FAD/NAD(P)-binding domain"/>
    <property type="match status" value="1"/>
</dbReference>
<evidence type="ECO:0000259" key="11">
    <source>
        <dbReference type="Pfam" id="PF07992"/>
    </source>
</evidence>
<protein>
    <submittedName>
        <fullName evidence="13">Alkyl hydroperoxide reductase large subunit</fullName>
    </submittedName>
</protein>
<dbReference type="Gene3D" id="3.40.30.80">
    <property type="match status" value="1"/>
</dbReference>
<feature type="binding site" evidence="9">
    <location>
        <begin position="352"/>
        <end position="366"/>
    </location>
    <ligand>
        <name>NAD(+)</name>
        <dbReference type="ChEBI" id="CHEBI:57540"/>
    </ligand>
</feature>
<evidence type="ECO:0000256" key="7">
    <source>
        <dbReference type="ARBA" id="ARBA00023157"/>
    </source>
</evidence>
<dbReference type="AlphaFoldDB" id="A0A2P2E1W8"/>
<name>A0A2P2E1W8_9LEPT</name>
<dbReference type="PANTHER" id="PTHR48105">
    <property type="entry name" value="THIOREDOXIN REDUCTASE 1-RELATED-RELATED"/>
    <property type="match status" value="1"/>
</dbReference>
<dbReference type="InterPro" id="IPR012081">
    <property type="entry name" value="Alkyl_hydroperoxide_Rdtase_suF"/>
</dbReference>
<keyword evidence="5" id="KW-0560">Oxidoreductase</keyword>
<dbReference type="Pfam" id="PF13192">
    <property type="entry name" value="Thioredoxin_3"/>
    <property type="match status" value="1"/>
</dbReference>
<evidence type="ECO:0000313" key="14">
    <source>
        <dbReference type="Proteomes" id="UP000245133"/>
    </source>
</evidence>
<feature type="binding site" evidence="9">
    <location>
        <begin position="473"/>
        <end position="483"/>
    </location>
    <ligand>
        <name>FAD</name>
        <dbReference type="ChEBI" id="CHEBI:57692"/>
    </ligand>
</feature>
<dbReference type="PRINTS" id="PR00469">
    <property type="entry name" value="PNDRDTASEII"/>
</dbReference>
<keyword evidence="3" id="KW-0285">Flavoprotein</keyword>
<keyword evidence="8 10" id="KW-0676">Redox-active center</keyword>
<evidence type="ECO:0000256" key="4">
    <source>
        <dbReference type="ARBA" id="ARBA00022827"/>
    </source>
</evidence>
<dbReference type="GO" id="GO:0051287">
    <property type="term" value="F:NAD binding"/>
    <property type="evidence" value="ECO:0007669"/>
    <property type="project" value="InterPro"/>
</dbReference>
<evidence type="ECO:0000313" key="13">
    <source>
        <dbReference type="EMBL" id="GBF50878.1"/>
    </source>
</evidence>
<feature type="disulfide bond" description="Redox-active" evidence="10">
    <location>
        <begin position="340"/>
        <end position="343"/>
    </location>
</feature>
<comment type="cofactor">
    <cofactor evidence="9">
        <name>FAD</name>
        <dbReference type="ChEBI" id="CHEBI:57692"/>
    </cofactor>
    <text evidence="9">Binds 1 FAD per subunit.</text>
</comment>
<dbReference type="CDD" id="cd02974">
    <property type="entry name" value="AhpF_NTD_N"/>
    <property type="match status" value="1"/>
</dbReference>
<dbReference type="PRINTS" id="PR00368">
    <property type="entry name" value="FADPNR"/>
</dbReference>
<proteinExistence type="inferred from homology"/>
<dbReference type="Proteomes" id="UP000245133">
    <property type="component" value="Unassembled WGS sequence"/>
</dbReference>
<dbReference type="InterPro" id="IPR023753">
    <property type="entry name" value="FAD/NAD-binding_dom"/>
</dbReference>
<keyword evidence="7 10" id="KW-1015">Disulfide bond</keyword>
<dbReference type="EMBL" id="BFBB01000007">
    <property type="protein sequence ID" value="GBF50878.1"/>
    <property type="molecule type" value="Genomic_DNA"/>
</dbReference>
<sequence>MLDEDLKQQVKEYFKNLKSDVVVRLYPGKHESREELVSFLTDLVSLSDRLSLTQPNVEKSGVYFDVYNGKTAVAFDGIPGGHEFSSLVLAILQAGGSPLRLDASLVEAIQQIQDDLQFETYVALDCHNCPEVVQTLNAFSLVNPKIKNVMIDGALFPDRVNEKKIQGVPTVYLNGERFLSGQADTAKIFDKLLESVKLNLAPKETKEDSTVYDVTVIGGGPSGVASAVYTARKGLKVLLIAERMGGQVKDTVGIENIISVPYTTGQELSSTLAKQLESNQVAKRENVRVTMIEPGVIKKIHLNTTEVISTKTIIISTGAKWRELNVPGERENIGKGVAYCPHCDGPFFKNKDVVVVGGGNSGVEAALDLSGIVKSVTLIEFGDQLKADKVLVEKMEQTKNIRSVVSAETKEILSSGDKVTGLIYQDRKDGRQISLETDAVFVQIGLVPNSGFVKDLVQTNRFGEILVDEKCRTSVDGIFACGDVTQTPYKQIVIAMGEGAKAAISAFEHLLHAA</sequence>
<evidence type="ECO:0000259" key="12">
    <source>
        <dbReference type="Pfam" id="PF13192"/>
    </source>
</evidence>
<comment type="caution">
    <text evidence="13">The sequence shown here is derived from an EMBL/GenBank/DDBJ whole genome shotgun (WGS) entry which is preliminary data.</text>
</comment>
<dbReference type="PROSITE" id="PS51354">
    <property type="entry name" value="GLUTAREDOXIN_2"/>
    <property type="match status" value="1"/>
</dbReference>
<evidence type="ECO:0000256" key="3">
    <source>
        <dbReference type="ARBA" id="ARBA00022630"/>
    </source>
</evidence>
<evidence type="ECO:0000256" key="1">
    <source>
        <dbReference type="ARBA" id="ARBA00009333"/>
    </source>
</evidence>
<reference evidence="13 14" key="1">
    <citation type="submission" date="2018-02" db="EMBL/GenBank/DDBJ databases">
        <title>Novel Leptospira species isolated from soil and water in Japan.</title>
        <authorList>
            <person name="Nakao R."/>
            <person name="Masuzawa T."/>
        </authorList>
    </citation>
    <scope>NUCLEOTIDE SEQUENCE [LARGE SCALE GENOMIC DNA]</scope>
    <source>
        <strain evidence="13 14">YH101</strain>
    </source>
</reference>
<organism evidence="13 14">
    <name type="scientific">Leptospira ryugenii</name>
    <dbReference type="NCBI Taxonomy" id="1917863"/>
    <lineage>
        <taxon>Bacteria</taxon>
        <taxon>Pseudomonadati</taxon>
        <taxon>Spirochaetota</taxon>
        <taxon>Spirochaetia</taxon>
        <taxon>Leptospirales</taxon>
        <taxon>Leptospiraceae</taxon>
        <taxon>Leptospira</taxon>
    </lineage>
</organism>
<dbReference type="InterPro" id="IPR044142">
    <property type="entry name" value="AhpF_NTD_N"/>
</dbReference>
<comment type="similarity">
    <text evidence="1">Belongs to the class-II pyridine nucleotide-disulfide oxidoreductase family.</text>
</comment>
<evidence type="ECO:0000256" key="6">
    <source>
        <dbReference type="ARBA" id="ARBA00023027"/>
    </source>
</evidence>
<evidence type="ECO:0000256" key="5">
    <source>
        <dbReference type="ARBA" id="ARBA00023002"/>
    </source>
</evidence>
<keyword evidence="9" id="KW-0521">NADP</keyword>
<dbReference type="InterPro" id="IPR036249">
    <property type="entry name" value="Thioredoxin-like_sf"/>
</dbReference>
<dbReference type="InterPro" id="IPR036188">
    <property type="entry name" value="FAD/NAD-bd_sf"/>
</dbReference>
<dbReference type="OrthoDB" id="9806179at2"/>
<gene>
    <name evidence="13" type="primary">ahpF</name>
    <name evidence="13" type="ORF">LPTSP4_24050</name>
</gene>